<protein>
    <recommendedName>
        <fullName evidence="3">Retrotransposon gag domain-containing protein</fullName>
    </recommendedName>
</protein>
<organism evidence="1 2">
    <name type="scientific">Cannabis sativa</name>
    <name type="common">Hemp</name>
    <name type="synonym">Marijuana</name>
    <dbReference type="NCBI Taxonomy" id="3483"/>
    <lineage>
        <taxon>Eukaryota</taxon>
        <taxon>Viridiplantae</taxon>
        <taxon>Streptophyta</taxon>
        <taxon>Embryophyta</taxon>
        <taxon>Tracheophyta</taxon>
        <taxon>Spermatophyta</taxon>
        <taxon>Magnoliopsida</taxon>
        <taxon>eudicotyledons</taxon>
        <taxon>Gunneridae</taxon>
        <taxon>Pentapetalae</taxon>
        <taxon>rosids</taxon>
        <taxon>fabids</taxon>
        <taxon>Rosales</taxon>
        <taxon>Cannabaceae</taxon>
        <taxon>Cannabis</taxon>
    </lineage>
</organism>
<dbReference type="Gramene" id="evm.model.01.2934">
    <property type="protein sequence ID" value="cds.evm.model.01.2934"/>
    <property type="gene ID" value="evm.TU.01.2934"/>
</dbReference>
<evidence type="ECO:0000313" key="2">
    <source>
        <dbReference type="Proteomes" id="UP000596661"/>
    </source>
</evidence>
<dbReference type="OMA" id="MFTHTAN"/>
<reference evidence="1" key="2">
    <citation type="submission" date="2021-03" db="UniProtKB">
        <authorList>
            <consortium name="EnsemblPlants"/>
        </authorList>
    </citation>
    <scope>IDENTIFICATION</scope>
</reference>
<keyword evidence="2" id="KW-1185">Reference proteome</keyword>
<dbReference type="EnsemblPlants" id="evm.model.01.2934">
    <property type="protein sequence ID" value="cds.evm.model.01.2934"/>
    <property type="gene ID" value="evm.TU.01.2934"/>
</dbReference>
<dbReference type="AlphaFoldDB" id="A0A803NN51"/>
<proteinExistence type="predicted"/>
<dbReference type="EMBL" id="UZAU01000083">
    <property type="status" value="NOT_ANNOTATED_CDS"/>
    <property type="molecule type" value="Genomic_DNA"/>
</dbReference>
<dbReference type="Proteomes" id="UP000596661">
    <property type="component" value="Chromosome 1"/>
</dbReference>
<sequence length="172" mass="19905">MFTHTANSHSNDEGEISGIAAPRPAYYRDLNGILKKLRVKVAKFDESNVKDWIYKINQFFYLHQIEDCIRLTVVTFHLEGVSTKWFQLMEKSEITQTGHVAQFRSEFKELMIKVAGVSKHLFLNFFVWDLKMEICKELLLSKSVDLADVMAKAQLFEDRNDDLVVHAKGDGF</sequence>
<reference evidence="1" key="1">
    <citation type="submission" date="2018-11" db="EMBL/GenBank/DDBJ databases">
        <authorList>
            <person name="Grassa J C."/>
        </authorList>
    </citation>
    <scope>NUCLEOTIDE SEQUENCE [LARGE SCALE GENOMIC DNA]</scope>
</reference>
<evidence type="ECO:0008006" key="3">
    <source>
        <dbReference type="Google" id="ProtNLM"/>
    </source>
</evidence>
<accession>A0A803NN51</accession>
<evidence type="ECO:0000313" key="1">
    <source>
        <dbReference type="EnsemblPlants" id="cds.evm.model.01.2934"/>
    </source>
</evidence>
<name>A0A803NN51_CANSA</name>